<evidence type="ECO:0000256" key="2">
    <source>
        <dbReference type="SAM" id="MobiDB-lite"/>
    </source>
</evidence>
<protein>
    <submittedName>
        <fullName evidence="3">DUF1778 domain-containing protein</fullName>
    </submittedName>
</protein>
<proteinExistence type="predicted"/>
<feature type="compositionally biased region" description="Basic residues" evidence="2">
    <location>
        <begin position="1"/>
        <end position="12"/>
    </location>
</feature>
<dbReference type="RefSeq" id="WP_207856316.1">
    <property type="nucleotide sequence ID" value="NZ_JAFREP010000001.1"/>
</dbReference>
<evidence type="ECO:0000313" key="4">
    <source>
        <dbReference type="Proteomes" id="UP000664417"/>
    </source>
</evidence>
<keyword evidence="4" id="KW-1185">Reference proteome</keyword>
<feature type="region of interest" description="Disordered" evidence="2">
    <location>
        <begin position="1"/>
        <end position="39"/>
    </location>
</feature>
<dbReference type="EMBL" id="JAFREP010000001">
    <property type="protein sequence ID" value="MBO1317081.1"/>
    <property type="molecule type" value="Genomic_DNA"/>
</dbReference>
<evidence type="ECO:0000313" key="3">
    <source>
        <dbReference type="EMBL" id="MBO1317081.1"/>
    </source>
</evidence>
<name>A0A8J7QAB2_9BACT</name>
<dbReference type="Pfam" id="PF08681">
    <property type="entry name" value="TacA1"/>
    <property type="match status" value="1"/>
</dbReference>
<dbReference type="Proteomes" id="UP000664417">
    <property type="component" value="Unassembled WGS sequence"/>
</dbReference>
<organism evidence="3 4">
    <name type="scientific">Acanthopleuribacter pedis</name>
    <dbReference type="NCBI Taxonomy" id="442870"/>
    <lineage>
        <taxon>Bacteria</taxon>
        <taxon>Pseudomonadati</taxon>
        <taxon>Acidobacteriota</taxon>
        <taxon>Holophagae</taxon>
        <taxon>Acanthopleuribacterales</taxon>
        <taxon>Acanthopleuribacteraceae</taxon>
        <taxon>Acanthopleuribacter</taxon>
    </lineage>
</organism>
<comment type="caution">
    <text evidence="3">The sequence shown here is derived from an EMBL/GenBank/DDBJ whole genome shotgun (WGS) entry which is preliminary data.</text>
</comment>
<dbReference type="AlphaFoldDB" id="A0A8J7QAB2"/>
<feature type="compositionally biased region" description="Polar residues" evidence="2">
    <location>
        <begin position="19"/>
        <end position="31"/>
    </location>
</feature>
<evidence type="ECO:0000256" key="1">
    <source>
        <dbReference type="ARBA" id="ARBA00022649"/>
    </source>
</evidence>
<reference evidence="3" key="1">
    <citation type="submission" date="2021-03" db="EMBL/GenBank/DDBJ databases">
        <authorList>
            <person name="Wang G."/>
        </authorList>
    </citation>
    <scope>NUCLEOTIDE SEQUENCE</scope>
    <source>
        <strain evidence="3">KCTC 12899</strain>
    </source>
</reference>
<sequence>MQTPLKPKKPKTLRPATKNLHTPKSDTTQPTPTHPGGETIHLNTDDAVRFVHALTQPVRFNQHLRAAMAEHDRRVISR</sequence>
<keyword evidence="1" id="KW-1277">Toxin-antitoxin system</keyword>
<gene>
    <name evidence="3" type="ORF">J3U88_01320</name>
</gene>
<accession>A0A8J7QAB2</accession>
<dbReference type="InterPro" id="IPR014795">
    <property type="entry name" value="TacA_1-like"/>
</dbReference>